<dbReference type="GO" id="GO:0006351">
    <property type="term" value="P:DNA-templated transcription"/>
    <property type="evidence" value="ECO:0007669"/>
    <property type="project" value="InterPro"/>
</dbReference>
<name>A0A8H3RUH8_9EURO</name>
<evidence type="ECO:0000256" key="2">
    <source>
        <dbReference type="ARBA" id="ARBA00023015"/>
    </source>
</evidence>
<evidence type="ECO:0000256" key="6">
    <source>
        <dbReference type="SAM" id="MobiDB-lite"/>
    </source>
</evidence>
<dbReference type="InterPro" id="IPR036864">
    <property type="entry name" value="Zn2-C6_fun-type_DNA-bd_sf"/>
</dbReference>
<evidence type="ECO:0000256" key="3">
    <source>
        <dbReference type="ARBA" id="ARBA00023125"/>
    </source>
</evidence>
<feature type="compositionally biased region" description="Basic and acidic residues" evidence="6">
    <location>
        <begin position="131"/>
        <end position="145"/>
    </location>
</feature>
<dbReference type="InterPro" id="IPR001138">
    <property type="entry name" value="Zn2Cys6_DnaBD"/>
</dbReference>
<keyword evidence="1" id="KW-0479">Metal-binding</keyword>
<dbReference type="AlphaFoldDB" id="A0A8H3RUH8"/>
<evidence type="ECO:0000256" key="1">
    <source>
        <dbReference type="ARBA" id="ARBA00022723"/>
    </source>
</evidence>
<dbReference type="Gene3D" id="4.10.240.10">
    <property type="entry name" value="Zn(2)-C6 fungal-type DNA-binding domain"/>
    <property type="match status" value="1"/>
</dbReference>
<keyword evidence="5" id="KW-0539">Nucleus</keyword>
<comment type="caution">
    <text evidence="8">The sequence shown here is derived from an EMBL/GenBank/DDBJ whole genome shotgun (WGS) entry which is preliminary data.</text>
</comment>
<dbReference type="GO" id="GO:0003677">
    <property type="term" value="F:DNA binding"/>
    <property type="evidence" value="ECO:0007669"/>
    <property type="project" value="UniProtKB-KW"/>
</dbReference>
<evidence type="ECO:0000256" key="4">
    <source>
        <dbReference type="ARBA" id="ARBA00023163"/>
    </source>
</evidence>
<protein>
    <submittedName>
        <fullName evidence="8">Phosphate-repressible phosphate permease</fullName>
    </submittedName>
</protein>
<dbReference type="InterPro" id="IPR050987">
    <property type="entry name" value="AtrR-like"/>
</dbReference>
<dbReference type="GO" id="GO:0008270">
    <property type="term" value="F:zinc ion binding"/>
    <property type="evidence" value="ECO:0007669"/>
    <property type="project" value="InterPro"/>
</dbReference>
<dbReference type="CDD" id="cd12148">
    <property type="entry name" value="fungal_TF_MHR"/>
    <property type="match status" value="1"/>
</dbReference>
<keyword evidence="4" id="KW-0804">Transcription</keyword>
<evidence type="ECO:0000313" key="9">
    <source>
        <dbReference type="Proteomes" id="UP000465221"/>
    </source>
</evidence>
<dbReference type="SMART" id="SM00906">
    <property type="entry name" value="Fungal_trans"/>
    <property type="match status" value="1"/>
</dbReference>
<feature type="compositionally biased region" description="Polar residues" evidence="6">
    <location>
        <begin position="113"/>
        <end position="130"/>
    </location>
</feature>
<evidence type="ECO:0000256" key="5">
    <source>
        <dbReference type="ARBA" id="ARBA00023242"/>
    </source>
</evidence>
<dbReference type="PANTHER" id="PTHR46910">
    <property type="entry name" value="TRANSCRIPTION FACTOR PDR1"/>
    <property type="match status" value="1"/>
</dbReference>
<feature type="region of interest" description="Disordered" evidence="6">
    <location>
        <begin position="1"/>
        <end position="42"/>
    </location>
</feature>
<evidence type="ECO:0000313" key="8">
    <source>
        <dbReference type="EMBL" id="GFF40369.1"/>
    </source>
</evidence>
<evidence type="ECO:0000259" key="7">
    <source>
        <dbReference type="PROSITE" id="PS50048"/>
    </source>
</evidence>
<dbReference type="EMBL" id="BLKC01000041">
    <property type="protein sequence ID" value="GFF40369.1"/>
    <property type="molecule type" value="Genomic_DNA"/>
</dbReference>
<dbReference type="SMART" id="SM00066">
    <property type="entry name" value="GAL4"/>
    <property type="match status" value="1"/>
</dbReference>
<dbReference type="PROSITE" id="PS50048">
    <property type="entry name" value="ZN2_CY6_FUNGAL_2"/>
    <property type="match status" value="1"/>
</dbReference>
<accession>A0A8H3RUH8</accession>
<dbReference type="CDD" id="cd00067">
    <property type="entry name" value="GAL4"/>
    <property type="match status" value="1"/>
</dbReference>
<dbReference type="Pfam" id="PF00172">
    <property type="entry name" value="Zn_clus"/>
    <property type="match status" value="1"/>
</dbReference>
<dbReference type="InterPro" id="IPR007219">
    <property type="entry name" value="XnlR_reg_dom"/>
</dbReference>
<dbReference type="Pfam" id="PF04082">
    <property type="entry name" value="Fungal_trans"/>
    <property type="match status" value="1"/>
</dbReference>
<organism evidence="8 9">
    <name type="scientific">Aspergillus udagawae</name>
    <dbReference type="NCBI Taxonomy" id="91492"/>
    <lineage>
        <taxon>Eukaryota</taxon>
        <taxon>Fungi</taxon>
        <taxon>Dikarya</taxon>
        <taxon>Ascomycota</taxon>
        <taxon>Pezizomycotina</taxon>
        <taxon>Eurotiomycetes</taxon>
        <taxon>Eurotiomycetidae</taxon>
        <taxon>Eurotiales</taxon>
        <taxon>Aspergillaceae</taxon>
        <taxon>Aspergillus</taxon>
        <taxon>Aspergillus subgen. Fumigati</taxon>
    </lineage>
</organism>
<reference evidence="8 9" key="1">
    <citation type="submission" date="2020-01" db="EMBL/GenBank/DDBJ databases">
        <title>Draft genome sequence of Aspergillus udagawae IFM 46972.</title>
        <authorList>
            <person name="Takahashi H."/>
            <person name="Yaguchi T."/>
        </authorList>
    </citation>
    <scope>NUCLEOTIDE SEQUENCE [LARGE SCALE GENOMIC DNA]</scope>
    <source>
        <strain evidence="8 9">IFM 46972</strain>
    </source>
</reference>
<keyword evidence="2" id="KW-0805">Transcription regulation</keyword>
<dbReference type="Proteomes" id="UP000465221">
    <property type="component" value="Unassembled WGS sequence"/>
</dbReference>
<gene>
    <name evidence="8" type="ORF">IFM46972_06187</name>
</gene>
<proteinExistence type="predicted"/>
<dbReference type="PROSITE" id="PS00463">
    <property type="entry name" value="ZN2_CY6_FUNGAL_1"/>
    <property type="match status" value="1"/>
</dbReference>
<sequence length="771" mass="85413">MGTQDQTGAKRTKGKPIPSQPGSHGTTVMKGQPSTGSSGSREACDECRIRKVRCNKEYPKCSSCRKSNLACGFSNKGKRVNHTKKLVNEVEVLGNRLGKIEEALLRCLSAVERSNSPSNAATRPSSVIQSEDSHSDPNDSRHMDESTLDASSETRPEQCSYHTFPGSTPIASLYAEAQAACDRLRSLLPFPNPDGEYSPASPDFRPGQSRSLQSRLKEVSELFENLTRESPVLSIPESDGLLPSLPPRALVEASLETYFTCLSPFLPIYDRESVASAIKEQYGPMVNNPDPAWMILFNNILLQTLDAKNSATTRAGLINHNILEDELIKSLLLNYQRGYNNFERLLRPQLVNVQALLSMALIALKYFSLATFETVFAQACQLAKSIGLHQRNSNSENAEQTDLWWSLFIIDKHASFIAGKPCLLPSYDCGLLFPAANSDHIARDQRSAHISLAHIQEDMYQCLYSARTTRKGRDYIICQVQQINRTLEDWEIQHKHILSPACTMTEQEAFRLTELRYTLCTLRVLTQRLEHASNDRCSRLEYARAGLRLLQETCGTAGDSVVGLALYQSICLNYSMALFLEVFIAIIEEYQQDHRIDAELLSSFAAHMNFFSAKSSPTAHASKAAYMAGLCSNIALSIQMLDDGYFPREIPPSRPNSIPDSPGLTTISTVSTFGPEMLETPSLSVDIPTSFIGAPSWELSSFPTDGNFNVKMHEAQAEPYEQHGLLVGSTPTAGFAYRPELAGMSSMEFDAMLDTFALYDHRGGLTQNDGF</sequence>
<feature type="domain" description="Zn(2)-C6 fungal-type" evidence="7">
    <location>
        <begin position="43"/>
        <end position="73"/>
    </location>
</feature>
<keyword evidence="3" id="KW-0238">DNA-binding</keyword>
<dbReference type="SUPFAM" id="SSF57701">
    <property type="entry name" value="Zn2/Cys6 DNA-binding domain"/>
    <property type="match status" value="1"/>
</dbReference>
<feature type="region of interest" description="Disordered" evidence="6">
    <location>
        <begin position="113"/>
        <end position="163"/>
    </location>
</feature>
<dbReference type="PANTHER" id="PTHR46910:SF25">
    <property type="entry name" value="ABC-TRANSPORTER-REGULATING TRANSCRIPTION FACTOR"/>
    <property type="match status" value="1"/>
</dbReference>
<dbReference type="GO" id="GO:0000981">
    <property type="term" value="F:DNA-binding transcription factor activity, RNA polymerase II-specific"/>
    <property type="evidence" value="ECO:0007669"/>
    <property type="project" value="InterPro"/>
</dbReference>